<dbReference type="SUPFAM" id="SSF49777">
    <property type="entry name" value="PEBP-like"/>
    <property type="match status" value="1"/>
</dbReference>
<dbReference type="InterPro" id="IPR036610">
    <property type="entry name" value="PEBP-like_sf"/>
</dbReference>
<gene>
    <name evidence="2" type="ORF">HMPREF1318_1706</name>
</gene>
<protein>
    <submittedName>
        <fullName evidence="2">Raf-like protein</fullName>
    </submittedName>
</protein>
<dbReference type="NCBIfam" id="TIGR00481">
    <property type="entry name" value="YbhB/YbcL family Raf kinase inhibitor-like protein"/>
    <property type="match status" value="1"/>
</dbReference>
<dbReference type="InterPro" id="IPR005247">
    <property type="entry name" value="YbhB_YbcL/LppC-like"/>
</dbReference>
<evidence type="ECO:0000256" key="1">
    <source>
        <dbReference type="ARBA" id="ARBA00007120"/>
    </source>
</evidence>
<dbReference type="Gene3D" id="3.90.280.10">
    <property type="entry name" value="PEBP-like"/>
    <property type="match status" value="1"/>
</dbReference>
<dbReference type="AlphaFoldDB" id="J0NQ48"/>
<dbReference type="RefSeq" id="WP_008730174.1">
    <property type="nucleotide sequence ID" value="NZ_AKFT01000039.1"/>
</dbReference>
<evidence type="ECO:0000313" key="2">
    <source>
        <dbReference type="EMBL" id="EJF46932.1"/>
    </source>
</evidence>
<dbReference type="PATRIC" id="fig|1125718.3.peg.597"/>
<sequence>MNGSPHLRVTSPGIAEDERFLLTHTGRGDDVSPELRINGLTDDVARLAVVLTDETHPLLGSMTHWLIWNLPAQSVIEAGLPSGRITRDGAVQGRGYGLHRYRGPKPPRGTSHRYSFLVLALDAPLSCPARAGTRRFWRSAAGHILQWGVLEGVFE</sequence>
<comment type="caution">
    <text evidence="2">The sequence shown here is derived from an EMBL/GenBank/DDBJ whole genome shotgun (WGS) entry which is preliminary data.</text>
</comment>
<proteinExistence type="inferred from homology"/>
<dbReference type="EMBL" id="AKFT01000039">
    <property type="protein sequence ID" value="EJF46932.1"/>
    <property type="molecule type" value="Genomic_DNA"/>
</dbReference>
<name>J0NQ48_9ACTO</name>
<dbReference type="InterPro" id="IPR008914">
    <property type="entry name" value="PEBP"/>
</dbReference>
<dbReference type="Proteomes" id="UP000002941">
    <property type="component" value="Unassembled WGS sequence"/>
</dbReference>
<accession>J0NQ48</accession>
<keyword evidence="3" id="KW-1185">Reference proteome</keyword>
<organism evidence="2 3">
    <name type="scientific">Actinomyces massiliensis F0489</name>
    <dbReference type="NCBI Taxonomy" id="1125718"/>
    <lineage>
        <taxon>Bacteria</taxon>
        <taxon>Bacillati</taxon>
        <taxon>Actinomycetota</taxon>
        <taxon>Actinomycetes</taxon>
        <taxon>Actinomycetales</taxon>
        <taxon>Actinomycetaceae</taxon>
        <taxon>Actinomyces</taxon>
    </lineage>
</organism>
<dbReference type="Pfam" id="PF01161">
    <property type="entry name" value="PBP"/>
    <property type="match status" value="1"/>
</dbReference>
<reference evidence="2 3" key="1">
    <citation type="submission" date="2012-05" db="EMBL/GenBank/DDBJ databases">
        <authorList>
            <person name="Harkins D.M."/>
            <person name="Madupu R."/>
            <person name="Durkin A.S."/>
            <person name="Torralba M."/>
            <person name="Methe B."/>
            <person name="Sutton G.G."/>
            <person name="Nelson K.E."/>
        </authorList>
    </citation>
    <scope>NUCLEOTIDE SEQUENCE [LARGE SCALE GENOMIC DNA]</scope>
    <source>
        <strain evidence="2 3">F0489</strain>
    </source>
</reference>
<dbReference type="eggNOG" id="COG1881">
    <property type="taxonomic scope" value="Bacteria"/>
</dbReference>
<dbReference type="CDD" id="cd00865">
    <property type="entry name" value="PEBP_bact_arch"/>
    <property type="match status" value="1"/>
</dbReference>
<evidence type="ECO:0000313" key="3">
    <source>
        <dbReference type="Proteomes" id="UP000002941"/>
    </source>
</evidence>
<dbReference type="OrthoDB" id="9797506at2"/>
<comment type="similarity">
    <text evidence="1">Belongs to the UPF0098 family.</text>
</comment>